<accession>A0ACC1I1G3</accession>
<evidence type="ECO:0000313" key="1">
    <source>
        <dbReference type="EMBL" id="KAJ1885500.1"/>
    </source>
</evidence>
<dbReference type="Proteomes" id="UP001150581">
    <property type="component" value="Unassembled WGS sequence"/>
</dbReference>
<feature type="non-terminal residue" evidence="1">
    <location>
        <position position="111"/>
    </location>
</feature>
<organism evidence="1 2">
    <name type="scientific">Kickxella alabastrina</name>
    <dbReference type="NCBI Taxonomy" id="61397"/>
    <lineage>
        <taxon>Eukaryota</taxon>
        <taxon>Fungi</taxon>
        <taxon>Fungi incertae sedis</taxon>
        <taxon>Zoopagomycota</taxon>
        <taxon>Kickxellomycotina</taxon>
        <taxon>Kickxellomycetes</taxon>
        <taxon>Kickxellales</taxon>
        <taxon>Kickxellaceae</taxon>
        <taxon>Kickxella</taxon>
    </lineage>
</organism>
<dbReference type="EMBL" id="JANBPG010002513">
    <property type="protein sequence ID" value="KAJ1885500.1"/>
    <property type="molecule type" value="Genomic_DNA"/>
</dbReference>
<keyword evidence="2" id="KW-1185">Reference proteome</keyword>
<name>A0ACC1I1G3_9FUNG</name>
<sequence length="111" mass="11219">MGSLVDNLVVVAAKVVEPPALGVRILSGGLLSSRNLLGNGGLGSPGVRNLEDGTNCLGLNLGLSLGLSLELELELSMHLGTSLLLKPSLKLGLGLGLSLSLSLSLLLKPSL</sequence>
<gene>
    <name evidence="1" type="ORF">LPJ66_010090</name>
</gene>
<comment type="caution">
    <text evidence="1">The sequence shown here is derived from an EMBL/GenBank/DDBJ whole genome shotgun (WGS) entry which is preliminary data.</text>
</comment>
<evidence type="ECO:0000313" key="2">
    <source>
        <dbReference type="Proteomes" id="UP001150581"/>
    </source>
</evidence>
<protein>
    <submittedName>
        <fullName evidence="1">Uncharacterized protein</fullName>
    </submittedName>
</protein>
<proteinExistence type="predicted"/>
<reference evidence="1" key="1">
    <citation type="submission" date="2022-07" db="EMBL/GenBank/DDBJ databases">
        <title>Phylogenomic reconstructions and comparative analyses of Kickxellomycotina fungi.</title>
        <authorList>
            <person name="Reynolds N.K."/>
            <person name="Stajich J.E."/>
            <person name="Barry K."/>
            <person name="Grigoriev I.V."/>
            <person name="Crous P."/>
            <person name="Smith M.E."/>
        </authorList>
    </citation>
    <scope>NUCLEOTIDE SEQUENCE</scope>
    <source>
        <strain evidence="1">Benny 63K</strain>
    </source>
</reference>